<feature type="transmembrane region" description="Helical" evidence="6">
    <location>
        <begin position="534"/>
        <end position="552"/>
    </location>
</feature>
<feature type="transmembrane region" description="Helical" evidence="6">
    <location>
        <begin position="181"/>
        <end position="202"/>
    </location>
</feature>
<feature type="transmembrane region" description="Helical" evidence="6">
    <location>
        <begin position="372"/>
        <end position="390"/>
    </location>
</feature>
<feature type="domain" description="Major facilitator superfamily (MFS) profile" evidence="7">
    <location>
        <begin position="91"/>
        <end position="557"/>
    </location>
</feature>
<dbReference type="EMBL" id="RSCD01000014">
    <property type="protein sequence ID" value="RSH89300.1"/>
    <property type="molecule type" value="Genomic_DNA"/>
</dbReference>
<sequence length="682" mass="73166">MPPSQSPLAAGAVPTSSPSSSQSTPLPSTTHLATFEPSIPPSQVSTPDASEKPTSSDLVPTPDASDMPKLKKSISIQDQSTRLPLRRILVIYVGIGIALMVSFIDQTSVSTASPVIGTALDGSDSISWVGTAFFVANCALHLVYGRLSDIFGRKQMLQIAVFFLAFGNLLCGFAKTPVQLYIFRAISGMGGGGINGIAMVIVSDIVPLKDRGKYQGFISAACSTGSAIGPFLGGGLSSAGQWRWVFWVTTILGVICIKLAQIDYLGIFLSVAGTVLLLVPISGGGSTFAWDSAVVIALLIVGSLCMIGFVLCQWKFARLPILPLRLFKERTTAVVMFQSFFIGMTYYGNIYYVPQYFQYIKGYSSLISGAWVLAYTFPGAFWGIASGFYISKTNHYKRVIIIGGILWTLSQGLQILWGPDTNIGEVVGVLQINTIGVGFLLQTTLVAALNTSAAPDRAVVTSGRNFFRTMGGAFGLAIANAVYNNVVSSQLQLLPFTDAQRTALLTSALDTLETLSSSEKRMATEVLADGLRKVYIMFTVIAGTTLVCAFFIQEVVFRRDSPELEAERRRAKGLPEKDAEEGQGQTTPSGGEITEGGPLPAEGPADLVGGELIENHLDEKDEDKKERQRDRLMSVEEVVGDDEKVNVERRDSPASVSPTSTLAGVPLETEEVGREHSIKKAE</sequence>
<feature type="transmembrane region" description="Helical" evidence="6">
    <location>
        <begin position="244"/>
        <end position="260"/>
    </location>
</feature>
<dbReference type="InterPro" id="IPR036259">
    <property type="entry name" value="MFS_trans_sf"/>
</dbReference>
<dbReference type="SUPFAM" id="SSF103473">
    <property type="entry name" value="MFS general substrate transporter"/>
    <property type="match status" value="1"/>
</dbReference>
<dbReference type="GO" id="GO:0005886">
    <property type="term" value="C:plasma membrane"/>
    <property type="evidence" value="ECO:0007669"/>
    <property type="project" value="TreeGrafter"/>
</dbReference>
<evidence type="ECO:0000259" key="7">
    <source>
        <dbReference type="PROSITE" id="PS50850"/>
    </source>
</evidence>
<proteinExistence type="predicted"/>
<dbReference type="Pfam" id="PF07690">
    <property type="entry name" value="MFS_1"/>
    <property type="match status" value="1"/>
</dbReference>
<feature type="transmembrane region" description="Helical" evidence="6">
    <location>
        <begin position="333"/>
        <end position="352"/>
    </location>
</feature>
<keyword evidence="9" id="KW-1185">Reference proteome</keyword>
<evidence type="ECO:0000256" key="3">
    <source>
        <dbReference type="ARBA" id="ARBA00022989"/>
    </source>
</evidence>
<feature type="transmembrane region" description="Helical" evidence="6">
    <location>
        <begin position="294"/>
        <end position="312"/>
    </location>
</feature>
<dbReference type="OrthoDB" id="10021397at2759"/>
<feature type="region of interest" description="Disordered" evidence="5">
    <location>
        <begin position="1"/>
        <end position="71"/>
    </location>
</feature>
<feature type="compositionally biased region" description="Basic and acidic residues" evidence="5">
    <location>
        <begin position="613"/>
        <end position="634"/>
    </location>
</feature>
<organism evidence="8 9">
    <name type="scientific">Saitozyma podzolica</name>
    <dbReference type="NCBI Taxonomy" id="1890683"/>
    <lineage>
        <taxon>Eukaryota</taxon>
        <taxon>Fungi</taxon>
        <taxon>Dikarya</taxon>
        <taxon>Basidiomycota</taxon>
        <taxon>Agaricomycotina</taxon>
        <taxon>Tremellomycetes</taxon>
        <taxon>Tremellales</taxon>
        <taxon>Trimorphomycetaceae</taxon>
        <taxon>Saitozyma</taxon>
    </lineage>
</organism>
<dbReference type="STRING" id="1890683.A0A427YDV0"/>
<feature type="region of interest" description="Disordered" evidence="5">
    <location>
        <begin position="567"/>
        <end position="682"/>
    </location>
</feature>
<keyword evidence="4 6" id="KW-0472">Membrane</keyword>
<dbReference type="PROSITE" id="PS50850">
    <property type="entry name" value="MFS"/>
    <property type="match status" value="1"/>
</dbReference>
<evidence type="ECO:0000256" key="2">
    <source>
        <dbReference type="ARBA" id="ARBA00022692"/>
    </source>
</evidence>
<comment type="caution">
    <text evidence="8">The sequence shown here is derived from an EMBL/GenBank/DDBJ whole genome shotgun (WGS) entry which is preliminary data.</text>
</comment>
<feature type="compositionally biased region" description="Low complexity" evidence="5">
    <location>
        <begin position="14"/>
        <end position="30"/>
    </location>
</feature>
<feature type="transmembrane region" description="Helical" evidence="6">
    <location>
        <begin position="429"/>
        <end position="453"/>
    </location>
</feature>
<dbReference type="Proteomes" id="UP000279259">
    <property type="component" value="Unassembled WGS sequence"/>
</dbReference>
<evidence type="ECO:0000256" key="4">
    <source>
        <dbReference type="ARBA" id="ARBA00023136"/>
    </source>
</evidence>
<evidence type="ECO:0000313" key="8">
    <source>
        <dbReference type="EMBL" id="RSH89300.1"/>
    </source>
</evidence>
<accession>A0A427YDV0</accession>
<evidence type="ECO:0000313" key="9">
    <source>
        <dbReference type="Proteomes" id="UP000279259"/>
    </source>
</evidence>
<feature type="transmembrane region" description="Helical" evidence="6">
    <location>
        <begin position="267"/>
        <end position="288"/>
    </location>
</feature>
<feature type="transmembrane region" description="Helical" evidence="6">
    <location>
        <begin position="125"/>
        <end position="144"/>
    </location>
</feature>
<feature type="compositionally biased region" description="Basic and acidic residues" evidence="5">
    <location>
        <begin position="641"/>
        <end position="652"/>
    </location>
</feature>
<dbReference type="PANTHER" id="PTHR23501:SF78">
    <property type="entry name" value="MAJOR FACILITATOR SUPERFAMILY (MFS) PROFILE DOMAIN-CONTAINING PROTEIN-RELATED"/>
    <property type="match status" value="1"/>
</dbReference>
<dbReference type="Gene3D" id="1.20.1250.20">
    <property type="entry name" value="MFS general substrate transporter like domains"/>
    <property type="match status" value="2"/>
</dbReference>
<keyword evidence="2 6" id="KW-0812">Transmembrane</keyword>
<evidence type="ECO:0000256" key="5">
    <source>
        <dbReference type="SAM" id="MobiDB-lite"/>
    </source>
</evidence>
<protein>
    <recommendedName>
        <fullName evidence="7">Major facilitator superfamily (MFS) profile domain-containing protein</fullName>
    </recommendedName>
</protein>
<dbReference type="AlphaFoldDB" id="A0A427YDV0"/>
<dbReference type="PANTHER" id="PTHR23501">
    <property type="entry name" value="MAJOR FACILITATOR SUPERFAMILY"/>
    <property type="match status" value="1"/>
</dbReference>
<feature type="transmembrane region" description="Helical" evidence="6">
    <location>
        <begin position="399"/>
        <end position="417"/>
    </location>
</feature>
<name>A0A427YDV0_9TREE</name>
<feature type="transmembrane region" description="Helical" evidence="6">
    <location>
        <begin position="88"/>
        <end position="105"/>
    </location>
</feature>
<feature type="transmembrane region" description="Helical" evidence="6">
    <location>
        <begin position="214"/>
        <end position="232"/>
    </location>
</feature>
<feature type="transmembrane region" description="Helical" evidence="6">
    <location>
        <begin position="156"/>
        <end position="175"/>
    </location>
</feature>
<feature type="compositionally biased region" description="Basic and acidic residues" evidence="5">
    <location>
        <begin position="567"/>
        <end position="577"/>
    </location>
</feature>
<keyword evidence="3 6" id="KW-1133">Transmembrane helix</keyword>
<reference evidence="8 9" key="1">
    <citation type="submission" date="2018-11" db="EMBL/GenBank/DDBJ databases">
        <title>Genome sequence of Saitozyma podzolica DSM 27192.</title>
        <authorList>
            <person name="Aliyu H."/>
            <person name="Gorte O."/>
            <person name="Ochsenreither K."/>
        </authorList>
    </citation>
    <scope>NUCLEOTIDE SEQUENCE [LARGE SCALE GENOMIC DNA]</scope>
    <source>
        <strain evidence="8 9">DSM 27192</strain>
    </source>
</reference>
<dbReference type="InterPro" id="IPR011701">
    <property type="entry name" value="MFS"/>
</dbReference>
<feature type="compositionally biased region" description="Basic and acidic residues" evidence="5">
    <location>
        <begin position="671"/>
        <end position="682"/>
    </location>
</feature>
<evidence type="ECO:0000256" key="6">
    <source>
        <dbReference type="SAM" id="Phobius"/>
    </source>
</evidence>
<evidence type="ECO:0000256" key="1">
    <source>
        <dbReference type="ARBA" id="ARBA00004141"/>
    </source>
</evidence>
<dbReference type="InterPro" id="IPR020846">
    <property type="entry name" value="MFS_dom"/>
</dbReference>
<gene>
    <name evidence="8" type="ORF">EHS25_002412</name>
</gene>
<feature type="compositionally biased region" description="Polar residues" evidence="5">
    <location>
        <begin position="41"/>
        <end position="58"/>
    </location>
</feature>
<comment type="subcellular location">
    <subcellularLocation>
        <location evidence="1">Membrane</location>
        <topology evidence="1">Multi-pass membrane protein</topology>
    </subcellularLocation>
</comment>
<dbReference type="GO" id="GO:0022857">
    <property type="term" value="F:transmembrane transporter activity"/>
    <property type="evidence" value="ECO:0007669"/>
    <property type="project" value="InterPro"/>
</dbReference>